<dbReference type="InterPro" id="IPR045957">
    <property type="entry name" value="DUF6377"/>
</dbReference>
<dbReference type="OrthoDB" id="1044679at2"/>
<name>A0A3R6I2A7_9BACT</name>
<evidence type="ECO:0000256" key="2">
    <source>
        <dbReference type="SAM" id="Phobius"/>
    </source>
</evidence>
<keyword evidence="2" id="KW-0812">Transmembrane</keyword>
<evidence type="ECO:0000256" key="3">
    <source>
        <dbReference type="SAM" id="SignalP"/>
    </source>
</evidence>
<gene>
    <name evidence="5" type="ORF">DW060_05870</name>
</gene>
<dbReference type="AlphaFoldDB" id="A0A3R6I2A7"/>
<feature type="chain" id="PRO_5018740160" description="DUF6377 domain-containing protein" evidence="3">
    <location>
        <begin position="19"/>
        <end position="544"/>
    </location>
</feature>
<keyword evidence="1" id="KW-0175">Coiled coil</keyword>
<evidence type="ECO:0000313" key="5">
    <source>
        <dbReference type="EMBL" id="RHK51045.1"/>
    </source>
</evidence>
<feature type="signal peptide" evidence="3">
    <location>
        <begin position="1"/>
        <end position="18"/>
    </location>
</feature>
<feature type="coiled-coil region" evidence="1">
    <location>
        <begin position="366"/>
        <end position="393"/>
    </location>
</feature>
<dbReference type="Pfam" id="PF19904">
    <property type="entry name" value="DUF6377"/>
    <property type="match status" value="1"/>
</dbReference>
<dbReference type="EMBL" id="QRNO01000022">
    <property type="protein sequence ID" value="RHK51045.1"/>
    <property type="molecule type" value="Genomic_DNA"/>
</dbReference>
<keyword evidence="3" id="KW-0732">Signal</keyword>
<proteinExistence type="predicted"/>
<keyword evidence="2" id="KW-0472">Membrane</keyword>
<comment type="caution">
    <text evidence="5">The sequence shown here is derived from an EMBL/GenBank/DDBJ whole genome shotgun (WGS) entry which is preliminary data.</text>
</comment>
<feature type="domain" description="DUF6377" evidence="4">
    <location>
        <begin position="264"/>
        <end position="506"/>
    </location>
</feature>
<dbReference type="Proteomes" id="UP000286598">
    <property type="component" value="Unassembled WGS sequence"/>
</dbReference>
<accession>A0A3R6I2A7</accession>
<protein>
    <recommendedName>
        <fullName evidence="4">DUF6377 domain-containing protein</fullName>
    </recommendedName>
</protein>
<reference evidence="5 6" key="1">
    <citation type="submission" date="2018-08" db="EMBL/GenBank/DDBJ databases">
        <title>A genome reference for cultivated species of the human gut microbiota.</title>
        <authorList>
            <person name="Zou Y."/>
            <person name="Xue W."/>
            <person name="Luo G."/>
        </authorList>
    </citation>
    <scope>NUCLEOTIDE SEQUENCE [LARGE SCALE GENOMIC DNA]</scope>
    <source>
        <strain evidence="5 6">AF42-9</strain>
    </source>
</reference>
<keyword evidence="2" id="KW-1133">Transmembrane helix</keyword>
<evidence type="ECO:0000259" key="4">
    <source>
        <dbReference type="Pfam" id="PF19904"/>
    </source>
</evidence>
<evidence type="ECO:0000256" key="1">
    <source>
        <dbReference type="SAM" id="Coils"/>
    </source>
</evidence>
<evidence type="ECO:0000313" key="6">
    <source>
        <dbReference type="Proteomes" id="UP000286598"/>
    </source>
</evidence>
<feature type="transmembrane region" description="Helical" evidence="2">
    <location>
        <begin position="337"/>
        <end position="360"/>
    </location>
</feature>
<sequence length="544" mass="63796">MRIFLYLLFIFLPLQTTAQTKLATAGISGEQDLLGLLDSYIDKREMYSEQKEKKIDQLKLKLRTVEDIPQRLALLNSIYREYYTYHYDSAMVYVNRGLALSESENNAYYTTLNKINRAVVLSTGGFYSQSEELLDDIKKRGVPKQLKQYYYYTRTWLYNYWEAFSKKSEFMDYYHKKKFENLKLTVEATSSKDVALHAYLSGEIAFLTNPMSKAVLQFYTKALQNSRVDSRVHASAAYCIARYYRELGDTQRYEKYIIEAAISDITCPLKENLALQEFSTYLYEKDQKYADRAARYIYCSMEDARFYNNRLRMLEISSILPIIATANQEALAHKERIVRGVLAIVSFLSLMLLAMAIFGYKQNKWLASSRREVKTQNRQLKELNERLIATNHRRETYMRLFMDISAVYIRKLMEYRKLVSRKIKANQTADLLKTINSYKLAEEEATAFYTRFDRAFTELYPSFVDELNSLLLPEGRIAQPSPNALTTEARIYALMRLGVRESQEIATLLFYSTQTIYNYRSAMRTRAVNRETFDEDINRLCRVG</sequence>
<organism evidence="5 6">
    <name type="scientific">Leyella stercorea</name>
    <dbReference type="NCBI Taxonomy" id="363265"/>
    <lineage>
        <taxon>Bacteria</taxon>
        <taxon>Pseudomonadati</taxon>
        <taxon>Bacteroidota</taxon>
        <taxon>Bacteroidia</taxon>
        <taxon>Bacteroidales</taxon>
        <taxon>Prevotellaceae</taxon>
        <taxon>Leyella</taxon>
    </lineage>
</organism>
<keyword evidence="6" id="KW-1185">Reference proteome</keyword>